<gene>
    <name evidence="6" type="ORF">GCM10011511_52130</name>
</gene>
<dbReference type="InterPro" id="IPR017853">
    <property type="entry name" value="GH"/>
</dbReference>
<name>A0A8J2UIE4_9BACT</name>
<dbReference type="PANTHER" id="PTHR11177">
    <property type="entry name" value="CHITINASE"/>
    <property type="match status" value="1"/>
</dbReference>
<dbReference type="InterPro" id="IPR011583">
    <property type="entry name" value="Chitinase_II/V-like_cat"/>
</dbReference>
<proteinExistence type="predicted"/>
<keyword evidence="3" id="KW-0146">Chitin degradation</keyword>
<evidence type="ECO:0000313" key="6">
    <source>
        <dbReference type="EMBL" id="GGB21865.1"/>
    </source>
</evidence>
<dbReference type="GO" id="GO:0005975">
    <property type="term" value="P:carbohydrate metabolic process"/>
    <property type="evidence" value="ECO:0007669"/>
    <property type="project" value="InterPro"/>
</dbReference>
<evidence type="ECO:0000256" key="1">
    <source>
        <dbReference type="ARBA" id="ARBA00000822"/>
    </source>
</evidence>
<keyword evidence="7" id="KW-1185">Reference proteome</keyword>
<evidence type="ECO:0000313" key="7">
    <source>
        <dbReference type="Proteomes" id="UP000607559"/>
    </source>
</evidence>
<dbReference type="Pfam" id="PF00704">
    <property type="entry name" value="Glyco_hydro_18"/>
    <property type="match status" value="1"/>
</dbReference>
<dbReference type="GO" id="GO:0008843">
    <property type="term" value="F:endochitinase activity"/>
    <property type="evidence" value="ECO:0007669"/>
    <property type="project" value="UniProtKB-EC"/>
</dbReference>
<dbReference type="Gene3D" id="3.10.50.10">
    <property type="match status" value="1"/>
</dbReference>
<evidence type="ECO:0000256" key="2">
    <source>
        <dbReference type="ARBA" id="ARBA00012729"/>
    </source>
</evidence>
<feature type="chain" id="PRO_5035298469" description="chitinase" evidence="4">
    <location>
        <begin position="21"/>
        <end position="367"/>
    </location>
</feature>
<dbReference type="GO" id="GO:0008061">
    <property type="term" value="F:chitin binding"/>
    <property type="evidence" value="ECO:0007669"/>
    <property type="project" value="InterPro"/>
</dbReference>
<keyword evidence="3" id="KW-0624">Polysaccharide degradation</keyword>
<dbReference type="Proteomes" id="UP000607559">
    <property type="component" value="Unassembled WGS sequence"/>
</dbReference>
<organism evidence="6 7">
    <name type="scientific">Puia dinghuensis</name>
    <dbReference type="NCBI Taxonomy" id="1792502"/>
    <lineage>
        <taxon>Bacteria</taxon>
        <taxon>Pseudomonadati</taxon>
        <taxon>Bacteroidota</taxon>
        <taxon>Chitinophagia</taxon>
        <taxon>Chitinophagales</taxon>
        <taxon>Chitinophagaceae</taxon>
        <taxon>Puia</taxon>
    </lineage>
</organism>
<dbReference type="SUPFAM" id="SSF51445">
    <property type="entry name" value="(Trans)glycosidases"/>
    <property type="match status" value="1"/>
</dbReference>
<dbReference type="InterPro" id="IPR029070">
    <property type="entry name" value="Chitinase_insertion_sf"/>
</dbReference>
<reference evidence="6" key="1">
    <citation type="journal article" date="2014" name="Int. J. Syst. Evol. Microbiol.">
        <title>Complete genome sequence of Corynebacterium casei LMG S-19264T (=DSM 44701T), isolated from a smear-ripened cheese.</title>
        <authorList>
            <consortium name="US DOE Joint Genome Institute (JGI-PGF)"/>
            <person name="Walter F."/>
            <person name="Albersmeier A."/>
            <person name="Kalinowski J."/>
            <person name="Ruckert C."/>
        </authorList>
    </citation>
    <scope>NUCLEOTIDE SEQUENCE</scope>
    <source>
        <strain evidence="6">CGMCC 1.15448</strain>
    </source>
</reference>
<dbReference type="GO" id="GO:0006032">
    <property type="term" value="P:chitin catabolic process"/>
    <property type="evidence" value="ECO:0007669"/>
    <property type="project" value="UniProtKB-KW"/>
</dbReference>
<keyword evidence="4" id="KW-0732">Signal</keyword>
<accession>A0A8J2UIE4</accession>
<evidence type="ECO:0000256" key="3">
    <source>
        <dbReference type="ARBA" id="ARBA00023024"/>
    </source>
</evidence>
<dbReference type="SMART" id="SM00636">
    <property type="entry name" value="Glyco_18"/>
    <property type="match status" value="1"/>
</dbReference>
<dbReference type="InterPro" id="IPR050314">
    <property type="entry name" value="Glycosyl_Hydrlase_18"/>
</dbReference>
<dbReference type="RefSeq" id="WP_188937330.1">
    <property type="nucleotide sequence ID" value="NZ_BMJC01000006.1"/>
</dbReference>
<feature type="domain" description="GH18" evidence="5">
    <location>
        <begin position="23"/>
        <end position="361"/>
    </location>
</feature>
<sequence length="367" mass="40940">MTRLLVFLLAFALIASPGDAQPLAVIGYYAGRTTAIDSFPTEKLTHIIFSFCHLRGNELSVNNSNDTATIRRLVSLKEKSPRLKVILSLGGWGGCKTCPDVFSTDSGREAFASSARELSDYFHTDGIDLDWEYPALENVPGYSYTPQDKDNFTAVIRLLRRTLGRKAEISFAAGGFTTYLQTSIDWKQVAPLVNYINLMSYDLVNGYSTITGHHTGLYSTPQQVESVDHAVRWLDSAGVPLRKVVIGMAFYARIFQGADSVNNGLYRPGHFFRGVSYRDEAIRLSADSGFVYHWDSVAQAPYKYNAQQQLFASFDDTHSIRLKTEYALHKRLGGVMFWQLMDDSFFSGGLLDVIDNTKLSAGKGRKK</sequence>
<dbReference type="EC" id="3.2.1.14" evidence="2"/>
<dbReference type="PANTHER" id="PTHR11177:SF317">
    <property type="entry name" value="CHITINASE 12-RELATED"/>
    <property type="match status" value="1"/>
</dbReference>
<dbReference type="EMBL" id="BMJC01000006">
    <property type="protein sequence ID" value="GGB21865.1"/>
    <property type="molecule type" value="Genomic_DNA"/>
</dbReference>
<keyword evidence="3" id="KW-0119">Carbohydrate metabolism</keyword>
<comment type="catalytic activity">
    <reaction evidence="1">
        <text>Random endo-hydrolysis of N-acetyl-beta-D-glucosaminide (1-&gt;4)-beta-linkages in chitin and chitodextrins.</text>
        <dbReference type="EC" id="3.2.1.14"/>
    </reaction>
</comment>
<evidence type="ECO:0000259" key="5">
    <source>
        <dbReference type="PROSITE" id="PS51910"/>
    </source>
</evidence>
<dbReference type="SUPFAM" id="SSF54556">
    <property type="entry name" value="Chitinase insertion domain"/>
    <property type="match status" value="1"/>
</dbReference>
<dbReference type="Gene3D" id="3.20.20.80">
    <property type="entry name" value="Glycosidases"/>
    <property type="match status" value="1"/>
</dbReference>
<protein>
    <recommendedName>
        <fullName evidence="2">chitinase</fullName>
        <ecNumber evidence="2">3.2.1.14</ecNumber>
    </recommendedName>
</protein>
<evidence type="ECO:0000256" key="4">
    <source>
        <dbReference type="SAM" id="SignalP"/>
    </source>
</evidence>
<dbReference type="PROSITE" id="PS51910">
    <property type="entry name" value="GH18_2"/>
    <property type="match status" value="1"/>
</dbReference>
<reference evidence="6" key="2">
    <citation type="submission" date="2020-09" db="EMBL/GenBank/DDBJ databases">
        <authorList>
            <person name="Sun Q."/>
            <person name="Zhou Y."/>
        </authorList>
    </citation>
    <scope>NUCLEOTIDE SEQUENCE</scope>
    <source>
        <strain evidence="6">CGMCC 1.15448</strain>
    </source>
</reference>
<dbReference type="AlphaFoldDB" id="A0A8J2UIE4"/>
<feature type="signal peptide" evidence="4">
    <location>
        <begin position="1"/>
        <end position="20"/>
    </location>
</feature>
<comment type="caution">
    <text evidence="6">The sequence shown here is derived from an EMBL/GenBank/DDBJ whole genome shotgun (WGS) entry which is preliminary data.</text>
</comment>
<dbReference type="InterPro" id="IPR001223">
    <property type="entry name" value="Glyco_hydro18_cat"/>
</dbReference>